<feature type="region of interest" description="Disordered" evidence="1">
    <location>
        <begin position="104"/>
        <end position="136"/>
    </location>
</feature>
<organism evidence="2 3">
    <name type="scientific">Henriciella algicola</name>
    <dbReference type="NCBI Taxonomy" id="1608422"/>
    <lineage>
        <taxon>Bacteria</taxon>
        <taxon>Pseudomonadati</taxon>
        <taxon>Pseudomonadota</taxon>
        <taxon>Alphaproteobacteria</taxon>
        <taxon>Hyphomonadales</taxon>
        <taxon>Hyphomonadaceae</taxon>
        <taxon>Henriciella</taxon>
    </lineage>
</organism>
<name>A0A399RLP8_9PROT</name>
<proteinExistence type="predicted"/>
<accession>A0A399RLP8</accession>
<gene>
    <name evidence="2" type="ORF">D1222_05205</name>
</gene>
<evidence type="ECO:0000313" key="3">
    <source>
        <dbReference type="Proteomes" id="UP000265845"/>
    </source>
</evidence>
<protein>
    <submittedName>
        <fullName evidence="2">Uncharacterized protein</fullName>
    </submittedName>
</protein>
<dbReference type="RefSeq" id="WP_119453134.1">
    <property type="nucleotide sequence ID" value="NZ_QWGA01000003.1"/>
</dbReference>
<dbReference type="Proteomes" id="UP000265845">
    <property type="component" value="Unassembled WGS sequence"/>
</dbReference>
<evidence type="ECO:0000256" key="1">
    <source>
        <dbReference type="SAM" id="MobiDB-lite"/>
    </source>
</evidence>
<evidence type="ECO:0000313" key="2">
    <source>
        <dbReference type="EMBL" id="RIJ31641.1"/>
    </source>
</evidence>
<dbReference type="PROSITE" id="PS51257">
    <property type="entry name" value="PROKAR_LIPOPROTEIN"/>
    <property type="match status" value="1"/>
</dbReference>
<dbReference type="OrthoDB" id="1524207at2"/>
<keyword evidence="3" id="KW-1185">Reference proteome</keyword>
<dbReference type="EMBL" id="QWGA01000003">
    <property type="protein sequence ID" value="RIJ31641.1"/>
    <property type="molecule type" value="Genomic_DNA"/>
</dbReference>
<sequence>MFLRFAIPGAALLLAACQQEAPAELGGDAFLTSLEPYCGNAYLGRVVSDDPQDAGWASQAVIADFDYCTETAARIPLHVGEDHSRMWLLALGDDGRIALRHQHTHEDGSPDALTMYGGKSSDSSDATRQEFPADQRTKDLFDAEEIPVSKANVWAMEIHPGQDMFAYELKRPERFFRVEFDLSQPVEAPADPW</sequence>
<dbReference type="AlphaFoldDB" id="A0A399RLP8"/>
<reference evidence="2 3" key="1">
    <citation type="submission" date="2018-08" db="EMBL/GenBank/DDBJ databases">
        <title>Henriciella mobilis sp. nov., isolated from seawater.</title>
        <authorList>
            <person name="Cheng H."/>
            <person name="Wu Y.-H."/>
            <person name="Xu X.-W."/>
            <person name="Guo L.-L."/>
        </authorList>
    </citation>
    <scope>NUCLEOTIDE SEQUENCE [LARGE SCALE GENOMIC DNA]</scope>
    <source>
        <strain evidence="2 3">CCUG67844</strain>
    </source>
</reference>
<comment type="caution">
    <text evidence="2">The sequence shown here is derived from an EMBL/GenBank/DDBJ whole genome shotgun (WGS) entry which is preliminary data.</text>
</comment>
<feature type="compositionally biased region" description="Basic and acidic residues" evidence="1">
    <location>
        <begin position="125"/>
        <end position="136"/>
    </location>
</feature>